<dbReference type="EMBL" id="CADCTQ010000538">
    <property type="protein sequence ID" value="CAA9314589.1"/>
    <property type="molecule type" value="Genomic_DNA"/>
</dbReference>
<accession>A0A6J4KUF2</accession>
<sequence length="71" mass="8210">MKQKFTIHVPKPCAQRWEDLTSQEQGRFCGACQQTIVDFTRMSDQEVAAYLKGRTGKVCGKITVFERDFQH</sequence>
<organism evidence="1">
    <name type="scientific">uncultured Cytophagales bacterium</name>
    <dbReference type="NCBI Taxonomy" id="158755"/>
    <lineage>
        <taxon>Bacteria</taxon>
        <taxon>Pseudomonadati</taxon>
        <taxon>Bacteroidota</taxon>
        <taxon>Sphingobacteriia</taxon>
        <taxon>Sphingobacteriales</taxon>
        <taxon>environmental samples</taxon>
    </lineage>
</organism>
<gene>
    <name evidence="1" type="ORF">AVDCRST_MAG56-6546</name>
</gene>
<dbReference type="AlphaFoldDB" id="A0A6J4KUF2"/>
<proteinExistence type="predicted"/>
<protein>
    <submittedName>
        <fullName evidence="1">Uncharacterized protein</fullName>
    </submittedName>
</protein>
<evidence type="ECO:0000313" key="1">
    <source>
        <dbReference type="EMBL" id="CAA9314589.1"/>
    </source>
</evidence>
<reference evidence="1" key="1">
    <citation type="submission" date="2020-02" db="EMBL/GenBank/DDBJ databases">
        <authorList>
            <person name="Meier V. D."/>
        </authorList>
    </citation>
    <scope>NUCLEOTIDE SEQUENCE</scope>
    <source>
        <strain evidence="1">AVDCRST_MAG56</strain>
    </source>
</reference>
<name>A0A6J4KUF2_9SPHI</name>